<protein>
    <recommendedName>
        <fullName evidence="5">Ig-like domain-containing protein</fullName>
    </recommendedName>
</protein>
<gene>
    <name evidence="3" type="ORF">ACFO6V_01675</name>
</gene>
<sequence length="424" mass="44275">MLRQWCGALVLTLVALLAVTACTFYDHDAPVRGEPAPEPEPTGALYSRVMHSDGDSAPRSSVSVYLYDTANDLKAVTATMSLGFFCVLPGPFCPRAVNAEPDERGLWSLPDDEVGDAAAGLQATATLHVDDAVFGPSTVLTLPASSAAGPRRVPDLVYWEPALTVTGNETGKAGLLQVSWPAATGVPAGKKVTYTVVSASTVEGTTAEPRALARPTSGTTARVDARVYADAPSELMVVAQTSTRIDGERVDATYRSAGVPPPADLTPPSRGAECLAEDKASGRLAQAVAPCPITDGDVEWDTSGVRLPTDCVPGAAEASVGPPDEASSPEPSARCATAERPRVCVVLPEPQEVSLVVLRTPFSPSGLTVELLDSERRAVRSSAVDGDAFEEVYPVRFKKPVEAGLVCVRDAYGSVSGLSEVSVW</sequence>
<dbReference type="Proteomes" id="UP001596011">
    <property type="component" value="Unassembled WGS sequence"/>
</dbReference>
<organism evidence="3 4">
    <name type="scientific">Promicromonospora alba</name>
    <dbReference type="NCBI Taxonomy" id="1616110"/>
    <lineage>
        <taxon>Bacteria</taxon>
        <taxon>Bacillati</taxon>
        <taxon>Actinomycetota</taxon>
        <taxon>Actinomycetes</taxon>
        <taxon>Micrococcales</taxon>
        <taxon>Promicromonosporaceae</taxon>
        <taxon>Promicromonospora</taxon>
    </lineage>
</organism>
<evidence type="ECO:0000256" key="2">
    <source>
        <dbReference type="SAM" id="SignalP"/>
    </source>
</evidence>
<evidence type="ECO:0000256" key="1">
    <source>
        <dbReference type="SAM" id="MobiDB-lite"/>
    </source>
</evidence>
<keyword evidence="2" id="KW-0732">Signal</keyword>
<feature type="chain" id="PRO_5045731321" description="Ig-like domain-containing protein" evidence="2">
    <location>
        <begin position="24"/>
        <end position="424"/>
    </location>
</feature>
<accession>A0ABV9HAA1</accession>
<evidence type="ECO:0008006" key="5">
    <source>
        <dbReference type="Google" id="ProtNLM"/>
    </source>
</evidence>
<comment type="caution">
    <text evidence="3">The sequence shown here is derived from an EMBL/GenBank/DDBJ whole genome shotgun (WGS) entry which is preliminary data.</text>
</comment>
<reference evidence="4" key="1">
    <citation type="journal article" date="2019" name="Int. J. Syst. Evol. Microbiol.">
        <title>The Global Catalogue of Microorganisms (GCM) 10K type strain sequencing project: providing services to taxonomists for standard genome sequencing and annotation.</title>
        <authorList>
            <consortium name="The Broad Institute Genomics Platform"/>
            <consortium name="The Broad Institute Genome Sequencing Center for Infectious Disease"/>
            <person name="Wu L."/>
            <person name="Ma J."/>
        </authorList>
    </citation>
    <scope>NUCLEOTIDE SEQUENCE [LARGE SCALE GENOMIC DNA]</scope>
    <source>
        <strain evidence="4">CCUG 42722</strain>
    </source>
</reference>
<feature type="signal peptide" evidence="2">
    <location>
        <begin position="1"/>
        <end position="23"/>
    </location>
</feature>
<feature type="region of interest" description="Disordered" evidence="1">
    <location>
        <begin position="314"/>
        <end position="333"/>
    </location>
</feature>
<proteinExistence type="predicted"/>
<feature type="compositionally biased region" description="Low complexity" evidence="1">
    <location>
        <begin position="322"/>
        <end position="333"/>
    </location>
</feature>
<evidence type="ECO:0000313" key="4">
    <source>
        <dbReference type="Proteomes" id="UP001596011"/>
    </source>
</evidence>
<dbReference type="EMBL" id="JBHSFI010000001">
    <property type="protein sequence ID" value="MFC4626923.1"/>
    <property type="molecule type" value="Genomic_DNA"/>
</dbReference>
<dbReference type="PROSITE" id="PS51257">
    <property type="entry name" value="PROKAR_LIPOPROTEIN"/>
    <property type="match status" value="1"/>
</dbReference>
<name>A0ABV9HAA1_9MICO</name>
<dbReference type="RefSeq" id="WP_377131503.1">
    <property type="nucleotide sequence ID" value="NZ_JBHSFI010000001.1"/>
</dbReference>
<evidence type="ECO:0000313" key="3">
    <source>
        <dbReference type="EMBL" id="MFC4626923.1"/>
    </source>
</evidence>
<keyword evidence="4" id="KW-1185">Reference proteome</keyword>